<keyword evidence="2" id="KW-0479">Metal-binding</keyword>
<dbReference type="Gene3D" id="3.20.20.370">
    <property type="entry name" value="Glycoside hydrolase/deacetylase"/>
    <property type="match status" value="1"/>
</dbReference>
<accession>A0A1Z4VAP2</accession>
<organism evidence="6 7">
    <name type="scientific">Dolichospermum compactum NIES-806</name>
    <dbReference type="NCBI Taxonomy" id="1973481"/>
    <lineage>
        <taxon>Bacteria</taxon>
        <taxon>Bacillati</taxon>
        <taxon>Cyanobacteriota</taxon>
        <taxon>Cyanophyceae</taxon>
        <taxon>Nostocales</taxon>
        <taxon>Aphanizomenonaceae</taxon>
        <taxon>Dolichospermum</taxon>
        <taxon>Dolichospermum compactum</taxon>
    </lineage>
</organism>
<protein>
    <submittedName>
        <fullName evidence="6">Hopanoid biosynthesis associated protein HpnK</fullName>
    </submittedName>
</protein>
<dbReference type="SUPFAM" id="SSF88713">
    <property type="entry name" value="Glycoside hydrolase/deacetylase"/>
    <property type="match status" value="1"/>
</dbReference>
<sequence length="283" mass="31715">MSYLIINADDFGFSQGVNTAIIQAHEEGILTSTSLMVTGDAAQEAIALAKNHSQLAVGLHLVLVCGKSVLPPSQIPHLVDSQGNFSHNPTQAGLSYQFNQATRAELRLEIYAQLAKFRDSGLNLAHVDGHLHLHVHPVVLKILTEFATEFQIKFIRLPSEELTKNLKIDQRNLFTKIIWSLVFGQLRRYGEGLLKAHNIKFADRVYGLLQTGDMSEKYLLRLIPQIEAELVEIYSHPALVNTDINHGGEVELAALLSQKVKKRLTESHFQLINYHQIPSFVRN</sequence>
<dbReference type="Proteomes" id="UP000218702">
    <property type="component" value="Chromosome"/>
</dbReference>
<dbReference type="RefSeq" id="WP_096671082.1">
    <property type="nucleotide sequence ID" value="NZ_AP018316.1"/>
</dbReference>
<reference evidence="6 7" key="1">
    <citation type="submission" date="2017-06" db="EMBL/GenBank/DDBJ databases">
        <title>Genome sequencing of cyanobaciteial culture collection at National Institute for Environmental Studies (NIES).</title>
        <authorList>
            <person name="Hirose Y."/>
            <person name="Shimura Y."/>
            <person name="Fujisawa T."/>
            <person name="Nakamura Y."/>
            <person name="Kawachi M."/>
        </authorList>
    </citation>
    <scope>NUCLEOTIDE SEQUENCE [LARGE SCALE GENOMIC DNA]</scope>
    <source>
        <strain evidence="6 7">NIES-806</strain>
    </source>
</reference>
<evidence type="ECO:0000256" key="1">
    <source>
        <dbReference type="ARBA" id="ARBA00001946"/>
    </source>
</evidence>
<dbReference type="GO" id="GO:0046872">
    <property type="term" value="F:metal ion binding"/>
    <property type="evidence" value="ECO:0007669"/>
    <property type="project" value="UniProtKB-KW"/>
</dbReference>
<dbReference type="AlphaFoldDB" id="A0A1Z4VAP2"/>
<dbReference type="PANTHER" id="PTHR31609:SF1">
    <property type="entry name" value="CARBOHYDRATE DEACETYLASE"/>
    <property type="match status" value="1"/>
</dbReference>
<evidence type="ECO:0000256" key="4">
    <source>
        <dbReference type="ARBA" id="ARBA00022842"/>
    </source>
</evidence>
<evidence type="ECO:0000313" key="6">
    <source>
        <dbReference type="EMBL" id="BAZ88484.1"/>
    </source>
</evidence>
<dbReference type="PANTHER" id="PTHR31609">
    <property type="entry name" value="YDJC DEACETYLASE FAMILY MEMBER"/>
    <property type="match status" value="1"/>
</dbReference>
<proteinExistence type="predicted"/>
<dbReference type="NCBIfam" id="TIGR03473">
    <property type="entry name" value="HpnK"/>
    <property type="match status" value="1"/>
</dbReference>
<keyword evidence="4" id="KW-0460">Magnesium</keyword>
<evidence type="ECO:0000256" key="2">
    <source>
        <dbReference type="ARBA" id="ARBA00022723"/>
    </source>
</evidence>
<dbReference type="InterPro" id="IPR017836">
    <property type="entry name" value="Hopanoid_biosynth-assoc_HpnK"/>
</dbReference>
<dbReference type="GO" id="GO:0019213">
    <property type="term" value="F:deacetylase activity"/>
    <property type="evidence" value="ECO:0007669"/>
    <property type="project" value="TreeGrafter"/>
</dbReference>
<dbReference type="OrthoDB" id="9774177at2"/>
<dbReference type="InterPro" id="IPR011330">
    <property type="entry name" value="Glyco_hydro/deAcase_b/a-brl"/>
</dbReference>
<comment type="cofactor">
    <cofactor evidence="1">
        <name>Mg(2+)</name>
        <dbReference type="ChEBI" id="CHEBI:18420"/>
    </cofactor>
</comment>
<dbReference type="KEGG" id="dcm:NIES806_47220"/>
<dbReference type="Pfam" id="PF04794">
    <property type="entry name" value="YdjC"/>
    <property type="match status" value="1"/>
</dbReference>
<evidence type="ECO:0000256" key="3">
    <source>
        <dbReference type="ARBA" id="ARBA00022801"/>
    </source>
</evidence>
<name>A0A1Z4VAP2_9CYAN</name>
<dbReference type="InterPro" id="IPR006879">
    <property type="entry name" value="YdjC-like"/>
</dbReference>
<gene>
    <name evidence="6" type="ORF">NIES806_47220</name>
</gene>
<dbReference type="GO" id="GO:0005975">
    <property type="term" value="P:carbohydrate metabolic process"/>
    <property type="evidence" value="ECO:0007669"/>
    <property type="project" value="InterPro"/>
</dbReference>
<keyword evidence="3" id="KW-0378">Hydrolase</keyword>
<keyword evidence="5" id="KW-0119">Carbohydrate metabolism</keyword>
<evidence type="ECO:0000313" key="7">
    <source>
        <dbReference type="Proteomes" id="UP000218702"/>
    </source>
</evidence>
<dbReference type="GO" id="GO:0016787">
    <property type="term" value="F:hydrolase activity"/>
    <property type="evidence" value="ECO:0007669"/>
    <property type="project" value="UniProtKB-KW"/>
</dbReference>
<evidence type="ECO:0000256" key="5">
    <source>
        <dbReference type="ARBA" id="ARBA00023277"/>
    </source>
</evidence>
<dbReference type="EMBL" id="AP018316">
    <property type="protein sequence ID" value="BAZ88484.1"/>
    <property type="molecule type" value="Genomic_DNA"/>
</dbReference>
<dbReference type="CDD" id="cd10804">
    <property type="entry name" value="YdjC_HpnK_like"/>
    <property type="match status" value="1"/>
</dbReference>
<keyword evidence="7" id="KW-1185">Reference proteome</keyword>